<name>A0AAP2AIB2_LELAM</name>
<dbReference type="AlphaFoldDB" id="A0AAP2AIB2"/>
<comment type="caution">
    <text evidence="1">The sequence shown here is derived from an EMBL/GenBank/DDBJ whole genome shotgun (WGS) entry which is preliminary data.</text>
</comment>
<dbReference type="RefSeq" id="WP_202666608.1">
    <property type="nucleotide sequence ID" value="NZ_JAENMR010000023.1"/>
</dbReference>
<accession>A0AAP2AIB2</accession>
<proteinExistence type="predicted"/>
<organism evidence="1 2">
    <name type="scientific">Lelliottia amnigena</name>
    <name type="common">Enterobacter amnigenus</name>
    <dbReference type="NCBI Taxonomy" id="61646"/>
    <lineage>
        <taxon>Bacteria</taxon>
        <taxon>Pseudomonadati</taxon>
        <taxon>Pseudomonadota</taxon>
        <taxon>Gammaproteobacteria</taxon>
        <taxon>Enterobacterales</taxon>
        <taxon>Enterobacteriaceae</taxon>
        <taxon>Lelliottia</taxon>
    </lineage>
</organism>
<protein>
    <submittedName>
        <fullName evidence="1">Uncharacterized protein</fullName>
    </submittedName>
</protein>
<reference evidence="1" key="1">
    <citation type="submission" date="2020-12" db="EMBL/GenBank/DDBJ databases">
        <title>Draft genome sequence of Enterobacter spp., Lelliottia spp. and Serratia spp. isolated from drinking water reservoirs and lakes.</title>
        <authorList>
            <person name="Reitter C."/>
            <person name="Neuhaus K."/>
            <person name="Huegler M."/>
        </authorList>
    </citation>
    <scope>NUCLEOTIDE SEQUENCE</scope>
    <source>
        <strain evidence="1">TZW15</strain>
    </source>
</reference>
<dbReference type="Proteomes" id="UP000653275">
    <property type="component" value="Unassembled WGS sequence"/>
</dbReference>
<sequence length="65" mass="7479">MNVNKKQLAAAFLSGTDTGSAVDALSSFERREMIRLINSHTANRERFMQKLRSPAYQWKKPAPRR</sequence>
<evidence type="ECO:0000313" key="1">
    <source>
        <dbReference type="EMBL" id="MBL5937220.1"/>
    </source>
</evidence>
<evidence type="ECO:0000313" key="2">
    <source>
        <dbReference type="Proteomes" id="UP000653275"/>
    </source>
</evidence>
<gene>
    <name evidence="1" type="ORF">I7V27_22655</name>
</gene>
<dbReference type="EMBL" id="JAENMS010000024">
    <property type="protein sequence ID" value="MBL5937220.1"/>
    <property type="molecule type" value="Genomic_DNA"/>
</dbReference>